<dbReference type="FunFam" id="1.20.1420.30:FF:000011">
    <property type="entry name" value="Vacuolar calcium ion transporter"/>
    <property type="match status" value="1"/>
</dbReference>
<evidence type="ECO:0000256" key="10">
    <source>
        <dbReference type="RuleBase" id="RU365028"/>
    </source>
</evidence>
<comment type="caution">
    <text evidence="12">The sequence shown here is derived from an EMBL/GenBank/DDBJ whole genome shotgun (WGS) entry which is preliminary data.</text>
</comment>
<dbReference type="GO" id="GO:0015369">
    <property type="term" value="F:calcium:proton antiporter activity"/>
    <property type="evidence" value="ECO:0007669"/>
    <property type="project" value="UniProtKB-UniRule"/>
</dbReference>
<name>A0A1Y2EVS3_9FUNG</name>
<evidence type="ECO:0000313" key="13">
    <source>
        <dbReference type="Proteomes" id="UP000193920"/>
    </source>
</evidence>
<evidence type="ECO:0000313" key="12">
    <source>
        <dbReference type="EMBL" id="ORY75597.1"/>
    </source>
</evidence>
<organism evidence="12 13">
    <name type="scientific">Neocallimastix californiae</name>
    <dbReference type="NCBI Taxonomy" id="1754190"/>
    <lineage>
        <taxon>Eukaryota</taxon>
        <taxon>Fungi</taxon>
        <taxon>Fungi incertae sedis</taxon>
        <taxon>Chytridiomycota</taxon>
        <taxon>Chytridiomycota incertae sedis</taxon>
        <taxon>Neocallimastigomycetes</taxon>
        <taxon>Neocallimastigales</taxon>
        <taxon>Neocallimastigaceae</taxon>
        <taxon>Neocallimastix</taxon>
    </lineage>
</organism>
<keyword evidence="7 10" id="KW-1133">Transmembrane helix</keyword>
<comment type="similarity">
    <text evidence="2 10">Belongs to the Ca(2+):cation antiporter (CaCA) (TC 2.A.19) family.</text>
</comment>
<sequence>MKNTLKCSSLNVLLIFIPFGILSAMLNMNDTSIFLCNFIAIIPLAKLLGFSTEELSLRTSETLGGLLNATFGNAVELIIGIMALRGGLIDVVKASMIGSLLSNLLLVLGLCLFFGGLKYKFQKFNTTSSDTSASLLVMTIFMVILPVAFNYEDENKSDVEEREIKFSRCTAVVMLIVYGLYLLFQLKTHARFFKTNNNNQIFAHTNSMEYESLSIHRGMEEGEQEQEEPEESTISLSFSLILLIIVTILISICADYLVDSIEGISEDWNLSPSFVGLILLPIVGNAAEHVTAVTVALKNKMDLAIGVALGSSMQVALMVIPLLVIVGWIINVNLSLVFTVFESLSIFISVLIVNQIINDGKSNWLEGVMLLSAYIIIAVAYWIM</sequence>
<keyword evidence="13" id="KW-1185">Reference proteome</keyword>
<feature type="transmembrane region" description="Helical" evidence="10">
    <location>
        <begin position="336"/>
        <end position="357"/>
    </location>
</feature>
<feature type="transmembrane region" description="Helical" evidence="10">
    <location>
        <begin position="32"/>
        <end position="51"/>
    </location>
</feature>
<evidence type="ECO:0000256" key="9">
    <source>
        <dbReference type="ARBA" id="ARBA00023136"/>
    </source>
</evidence>
<dbReference type="InterPro" id="IPR004837">
    <property type="entry name" value="NaCa_Exmemb"/>
</dbReference>
<feature type="domain" description="Sodium/calcium exchanger membrane region" evidence="11">
    <location>
        <begin position="239"/>
        <end position="380"/>
    </location>
</feature>
<feature type="transmembrane region" description="Helical" evidence="10">
    <location>
        <begin position="236"/>
        <end position="258"/>
    </location>
</feature>
<dbReference type="PANTHER" id="PTHR31503:SF22">
    <property type="entry name" value="VACUOLAR CALCIUM ION TRANSPORTER"/>
    <property type="match status" value="1"/>
</dbReference>
<keyword evidence="4 10" id="KW-0109">Calcium transport</keyword>
<feature type="transmembrane region" description="Helical" evidence="10">
    <location>
        <begin position="7"/>
        <end position="26"/>
    </location>
</feature>
<dbReference type="OrthoDB" id="1699231at2759"/>
<dbReference type="GO" id="GO:0006874">
    <property type="term" value="P:intracellular calcium ion homeostasis"/>
    <property type="evidence" value="ECO:0007669"/>
    <property type="project" value="TreeGrafter"/>
</dbReference>
<evidence type="ECO:0000256" key="4">
    <source>
        <dbReference type="ARBA" id="ARBA00022568"/>
    </source>
</evidence>
<reference evidence="12 13" key="1">
    <citation type="submission" date="2016-08" db="EMBL/GenBank/DDBJ databases">
        <title>A Parts List for Fungal Cellulosomes Revealed by Comparative Genomics.</title>
        <authorList>
            <consortium name="DOE Joint Genome Institute"/>
            <person name="Haitjema C.H."/>
            <person name="Gilmore S.P."/>
            <person name="Henske J.K."/>
            <person name="Solomon K.V."/>
            <person name="De Groot R."/>
            <person name="Kuo A."/>
            <person name="Mondo S.J."/>
            <person name="Salamov A.A."/>
            <person name="Labutti K."/>
            <person name="Zhao Z."/>
            <person name="Chiniquy J."/>
            <person name="Barry K."/>
            <person name="Brewer H.M."/>
            <person name="Purvine S.O."/>
            <person name="Wright A.T."/>
            <person name="Boxma B."/>
            <person name="Van Alen T."/>
            <person name="Hackstein J.H."/>
            <person name="Baker S.E."/>
            <person name="Grigoriev I.V."/>
            <person name="O'Malley M.A."/>
        </authorList>
    </citation>
    <scope>NUCLEOTIDE SEQUENCE [LARGE SCALE GENOMIC DNA]</scope>
    <source>
        <strain evidence="12 13">G1</strain>
    </source>
</reference>
<dbReference type="InterPro" id="IPR044880">
    <property type="entry name" value="NCX_ion-bd_dom_sf"/>
</dbReference>
<dbReference type="GO" id="GO:0012505">
    <property type="term" value="C:endomembrane system"/>
    <property type="evidence" value="ECO:0007669"/>
    <property type="project" value="UniProtKB-SubCell"/>
</dbReference>
<accession>A0A1Y2EVS3</accession>
<keyword evidence="5 10" id="KW-0812">Transmembrane</keyword>
<feature type="transmembrane region" description="Helical" evidence="10">
    <location>
        <begin position="364"/>
        <end position="383"/>
    </location>
</feature>
<dbReference type="InterPro" id="IPR004798">
    <property type="entry name" value="CAX-like"/>
</dbReference>
<comment type="function">
    <text evidence="10">Has a role in promoting intracellular calcium ion sequestration via the exchange of calcium ions for hydrogen ions across the vacuolar membrane. Involved also in manganese ion homeostasis via its uptake into the vacuole.</text>
</comment>
<keyword evidence="10" id="KW-0926">Vacuole</keyword>
<proteinExistence type="inferred from homology"/>
<evidence type="ECO:0000256" key="6">
    <source>
        <dbReference type="ARBA" id="ARBA00022837"/>
    </source>
</evidence>
<evidence type="ECO:0000256" key="3">
    <source>
        <dbReference type="ARBA" id="ARBA00022448"/>
    </source>
</evidence>
<dbReference type="GO" id="GO:0005774">
    <property type="term" value="C:vacuolar membrane"/>
    <property type="evidence" value="ECO:0007669"/>
    <property type="project" value="UniProtKB-SubCell"/>
</dbReference>
<protein>
    <recommendedName>
        <fullName evidence="10">Vacuolar calcium ion transporter</fullName>
    </recommendedName>
</protein>
<evidence type="ECO:0000256" key="5">
    <source>
        <dbReference type="ARBA" id="ARBA00022692"/>
    </source>
</evidence>
<feature type="transmembrane region" description="Helical" evidence="10">
    <location>
        <begin position="164"/>
        <end position="184"/>
    </location>
</feature>
<evidence type="ECO:0000256" key="7">
    <source>
        <dbReference type="ARBA" id="ARBA00022989"/>
    </source>
</evidence>
<dbReference type="InterPro" id="IPR004713">
    <property type="entry name" value="CaH_exchang"/>
</dbReference>
<evidence type="ECO:0000259" key="11">
    <source>
        <dbReference type="Pfam" id="PF01699"/>
    </source>
</evidence>
<dbReference type="PANTHER" id="PTHR31503">
    <property type="entry name" value="VACUOLAR CALCIUM ION TRANSPORTER"/>
    <property type="match status" value="1"/>
</dbReference>
<dbReference type="STRING" id="1754190.A0A1Y2EVS3"/>
<keyword evidence="8 10" id="KW-0406">Ion transport</keyword>
<feature type="transmembrane region" description="Helical" evidence="10">
    <location>
        <begin position="304"/>
        <end position="330"/>
    </location>
</feature>
<comment type="subcellular location">
    <subcellularLocation>
        <location evidence="1">Endomembrane system</location>
        <topology evidence="1">Multi-pass membrane protein</topology>
    </subcellularLocation>
    <subcellularLocation>
        <location evidence="10">Vacuole membrane</location>
    </subcellularLocation>
</comment>
<dbReference type="NCBIfam" id="TIGR00378">
    <property type="entry name" value="cax"/>
    <property type="match status" value="1"/>
</dbReference>
<feature type="transmembrane region" description="Helical" evidence="10">
    <location>
        <begin position="63"/>
        <end position="84"/>
    </location>
</feature>
<evidence type="ECO:0000256" key="8">
    <source>
        <dbReference type="ARBA" id="ARBA00023065"/>
    </source>
</evidence>
<evidence type="ECO:0000256" key="1">
    <source>
        <dbReference type="ARBA" id="ARBA00004127"/>
    </source>
</evidence>
<dbReference type="Gene3D" id="1.20.1420.30">
    <property type="entry name" value="NCX, central ion-binding region"/>
    <property type="match status" value="2"/>
</dbReference>
<dbReference type="AlphaFoldDB" id="A0A1Y2EVS3"/>
<dbReference type="NCBIfam" id="TIGR00846">
    <property type="entry name" value="caca2"/>
    <property type="match status" value="1"/>
</dbReference>
<keyword evidence="9 10" id="KW-0472">Membrane</keyword>
<evidence type="ECO:0000256" key="2">
    <source>
        <dbReference type="ARBA" id="ARBA00008170"/>
    </source>
</evidence>
<keyword evidence="3 10" id="KW-0813">Transport</keyword>
<feature type="domain" description="Sodium/calcium exchanger membrane region" evidence="11">
    <location>
        <begin position="33"/>
        <end position="186"/>
    </location>
</feature>
<keyword evidence="10" id="KW-0050">Antiport</keyword>
<gene>
    <name evidence="12" type="ORF">LY90DRAFT_401141</name>
</gene>
<feature type="transmembrane region" description="Helical" evidence="10">
    <location>
        <begin position="278"/>
        <end position="297"/>
    </location>
</feature>
<dbReference type="Pfam" id="PF01699">
    <property type="entry name" value="Na_Ca_ex"/>
    <property type="match status" value="2"/>
</dbReference>
<feature type="transmembrane region" description="Helical" evidence="10">
    <location>
        <begin position="96"/>
        <end position="119"/>
    </location>
</feature>
<dbReference type="Proteomes" id="UP000193920">
    <property type="component" value="Unassembled WGS sequence"/>
</dbReference>
<dbReference type="EMBL" id="MCOG01000025">
    <property type="protein sequence ID" value="ORY75597.1"/>
    <property type="molecule type" value="Genomic_DNA"/>
</dbReference>
<keyword evidence="6 10" id="KW-0106">Calcium</keyword>
<feature type="transmembrane region" description="Helical" evidence="10">
    <location>
        <begin position="131"/>
        <end position="149"/>
    </location>
</feature>